<evidence type="ECO:0000256" key="1">
    <source>
        <dbReference type="ARBA" id="ARBA00001946"/>
    </source>
</evidence>
<keyword evidence="5" id="KW-0460">Magnesium</keyword>
<evidence type="ECO:0000256" key="4">
    <source>
        <dbReference type="ARBA" id="ARBA00022723"/>
    </source>
</evidence>
<dbReference type="RefSeq" id="WP_179537027.1">
    <property type="nucleotide sequence ID" value="NZ_JACBYW010000008.1"/>
</dbReference>
<dbReference type="GO" id="GO:0004337">
    <property type="term" value="F:(2E,6E)-farnesyl diphosphate synthase activity"/>
    <property type="evidence" value="ECO:0007669"/>
    <property type="project" value="UniProtKB-EC"/>
</dbReference>
<dbReference type="PROSITE" id="PS00444">
    <property type="entry name" value="POLYPRENYL_SYNTHASE_2"/>
    <property type="match status" value="1"/>
</dbReference>
<dbReference type="InterPro" id="IPR033749">
    <property type="entry name" value="Polyprenyl_synt_CS"/>
</dbReference>
<proteinExistence type="inferred from homology"/>
<dbReference type="GO" id="GO:0004311">
    <property type="term" value="F:geranylgeranyl diphosphate synthase activity"/>
    <property type="evidence" value="ECO:0007669"/>
    <property type="project" value="UniProtKB-EC"/>
</dbReference>
<dbReference type="PANTHER" id="PTHR12001">
    <property type="entry name" value="GERANYLGERANYL PYROPHOSPHATE SYNTHASE"/>
    <property type="match status" value="1"/>
</dbReference>
<comment type="cofactor">
    <cofactor evidence="1">
        <name>Mg(2+)</name>
        <dbReference type="ChEBI" id="CHEBI:18420"/>
    </cofactor>
</comment>
<gene>
    <name evidence="8" type="ORF">FHR84_004074</name>
</gene>
<evidence type="ECO:0000313" key="8">
    <source>
        <dbReference type="EMBL" id="NYH80708.1"/>
    </source>
</evidence>
<name>A0A852Z2F3_9ACTN</name>
<dbReference type="EC" id="2.5.1.10" evidence="8"/>
<dbReference type="AlphaFoldDB" id="A0A852Z2F3"/>
<evidence type="ECO:0000256" key="2">
    <source>
        <dbReference type="ARBA" id="ARBA00006706"/>
    </source>
</evidence>
<dbReference type="PANTHER" id="PTHR12001:SF85">
    <property type="entry name" value="SHORT CHAIN ISOPRENYL DIPHOSPHATE SYNTHASE"/>
    <property type="match status" value="1"/>
</dbReference>
<dbReference type="CDD" id="cd00685">
    <property type="entry name" value="Trans_IPPS_HT"/>
    <property type="match status" value="1"/>
</dbReference>
<evidence type="ECO:0000256" key="3">
    <source>
        <dbReference type="ARBA" id="ARBA00022679"/>
    </source>
</evidence>
<organism evidence="8 9">
    <name type="scientific">Actinopolyspora biskrensis</name>
    <dbReference type="NCBI Taxonomy" id="1470178"/>
    <lineage>
        <taxon>Bacteria</taxon>
        <taxon>Bacillati</taxon>
        <taxon>Actinomycetota</taxon>
        <taxon>Actinomycetes</taxon>
        <taxon>Actinopolysporales</taxon>
        <taxon>Actinopolysporaceae</taxon>
        <taxon>Actinopolyspora</taxon>
    </lineage>
</organism>
<keyword evidence="9" id="KW-1185">Reference proteome</keyword>
<evidence type="ECO:0000256" key="6">
    <source>
        <dbReference type="RuleBase" id="RU004466"/>
    </source>
</evidence>
<reference evidence="8 9" key="1">
    <citation type="submission" date="2020-07" db="EMBL/GenBank/DDBJ databases">
        <title>Genomic Encyclopedia of Type Strains, Phase III (KMG-III): the genomes of soil and plant-associated and newly described type strains.</title>
        <authorList>
            <person name="Whitman W."/>
        </authorList>
    </citation>
    <scope>NUCLEOTIDE SEQUENCE [LARGE SCALE GENOMIC DNA]</scope>
    <source>
        <strain evidence="8 9">CECT 8576</strain>
    </source>
</reference>
<comment type="similarity">
    <text evidence="2 6">Belongs to the FPP/GGPP synthase family.</text>
</comment>
<keyword evidence="4" id="KW-0479">Metal-binding</keyword>
<dbReference type="EC" id="2.5.1.29" evidence="8"/>
<dbReference type="Gene3D" id="1.10.600.10">
    <property type="entry name" value="Farnesyl Diphosphate Synthase"/>
    <property type="match status" value="1"/>
</dbReference>
<keyword evidence="3 6" id="KW-0808">Transferase</keyword>
<evidence type="ECO:0000256" key="7">
    <source>
        <dbReference type="SAM" id="MobiDB-lite"/>
    </source>
</evidence>
<dbReference type="Pfam" id="PF00348">
    <property type="entry name" value="polyprenyl_synt"/>
    <property type="match status" value="1"/>
</dbReference>
<dbReference type="PROSITE" id="PS00723">
    <property type="entry name" value="POLYPRENYL_SYNTHASE_1"/>
    <property type="match status" value="1"/>
</dbReference>
<dbReference type="EMBL" id="JACBYW010000008">
    <property type="protein sequence ID" value="NYH80708.1"/>
    <property type="molecule type" value="Genomic_DNA"/>
</dbReference>
<accession>A0A852Z2F3</accession>
<feature type="region of interest" description="Disordered" evidence="7">
    <location>
        <begin position="356"/>
        <end position="375"/>
    </location>
</feature>
<dbReference type="GO" id="GO:0004161">
    <property type="term" value="F:dimethylallyltranstransferase activity"/>
    <property type="evidence" value="ECO:0007669"/>
    <property type="project" value="UniProtKB-EC"/>
</dbReference>
<dbReference type="SFLD" id="SFLDS00005">
    <property type="entry name" value="Isoprenoid_Synthase_Type_I"/>
    <property type="match status" value="1"/>
</dbReference>
<evidence type="ECO:0000313" key="9">
    <source>
        <dbReference type="Proteomes" id="UP000548304"/>
    </source>
</evidence>
<dbReference type="GO" id="GO:0008299">
    <property type="term" value="P:isoprenoid biosynthetic process"/>
    <property type="evidence" value="ECO:0007669"/>
    <property type="project" value="InterPro"/>
</dbReference>
<dbReference type="EC" id="2.5.1.1" evidence="8"/>
<dbReference type="InterPro" id="IPR008949">
    <property type="entry name" value="Isoprenoid_synthase_dom_sf"/>
</dbReference>
<dbReference type="InterPro" id="IPR000092">
    <property type="entry name" value="Polyprenyl_synt"/>
</dbReference>
<dbReference type="GO" id="GO:0046872">
    <property type="term" value="F:metal ion binding"/>
    <property type="evidence" value="ECO:0007669"/>
    <property type="project" value="UniProtKB-KW"/>
</dbReference>
<comment type="caution">
    <text evidence="8">The sequence shown here is derived from an EMBL/GenBank/DDBJ whole genome shotgun (WGS) entry which is preliminary data.</text>
</comment>
<dbReference type="SFLD" id="SFLDG01017">
    <property type="entry name" value="Polyprenyl_Transferase_Like"/>
    <property type="match status" value="1"/>
</dbReference>
<dbReference type="Proteomes" id="UP000548304">
    <property type="component" value="Unassembled WGS sequence"/>
</dbReference>
<protein>
    <submittedName>
        <fullName evidence="8">Geranylgeranyl diphosphate synthase type I</fullName>
        <ecNumber evidence="8">2.5.1.1</ecNumber>
        <ecNumber evidence="8">2.5.1.10</ecNumber>
        <ecNumber evidence="8">2.5.1.29</ecNumber>
    </submittedName>
</protein>
<sequence length="375" mass="40433">MPTGRTAERPAVDVAASEAHASAATLHLDRIRWNVDAALGQFMDAQAGQAADECLPPLIEVIRGFVSGGKRLRPLFCVCGWVAAGGDVAAPAVFRVGAALELFHAFALIHDDVMDASAYRRGAPTVHRLLAQRVEERHGVATAERFGESAAILVGDICLVWSDELLHDSGVSPERLSGSRLFLNAMRTEIMAGQYLDVETGESGPSDELDRAWRVIRHKTAAYTVTRPLQIGAALAGAEESLLQACDAYGSPLGEAFQLRDDLLGVFGNPSVTGKSDLEDLRDGKRTVLVTLARQQATPGQGAALDELYGNPELGEEGADRLREIIRQTGAEDVVENMIRVRRDRALGALERAPVTEPARRSLAELAETATRRQR</sequence>
<evidence type="ECO:0000256" key="5">
    <source>
        <dbReference type="ARBA" id="ARBA00022842"/>
    </source>
</evidence>
<dbReference type="SUPFAM" id="SSF48576">
    <property type="entry name" value="Terpenoid synthases"/>
    <property type="match status" value="1"/>
</dbReference>